<comment type="caution">
    <text evidence="3">The sequence shown here is derived from an EMBL/GenBank/DDBJ whole genome shotgun (WGS) entry which is preliminary data.</text>
</comment>
<dbReference type="Gene3D" id="3.10.105.10">
    <property type="entry name" value="Dipeptide-binding Protein, Domain 3"/>
    <property type="match status" value="1"/>
</dbReference>
<feature type="signal peptide" evidence="1">
    <location>
        <begin position="1"/>
        <end position="24"/>
    </location>
</feature>
<organism evidence="3 4">
    <name type="scientific">Kribbella koreensis</name>
    <dbReference type="NCBI Taxonomy" id="57909"/>
    <lineage>
        <taxon>Bacteria</taxon>
        <taxon>Bacillati</taxon>
        <taxon>Actinomycetota</taxon>
        <taxon>Actinomycetes</taxon>
        <taxon>Propionibacteriales</taxon>
        <taxon>Kribbellaceae</taxon>
        <taxon>Kribbella</taxon>
    </lineage>
</organism>
<sequence length="585" mass="62859">MNTKRIKTAIAATAVLALSLSACGGSKDNSSSSGGDSAKAEFNAGMTKVFNPSDKKGGIVKLADEGAPDSVDTGDTYYGYSWNTVRLYSRALTMFAVAPGAASGKLVGDLAEGLGTPSDGGKTWTYKIRAGLKFEDGTPITSKDVKYGVERSTDKTVFPDGPAYFDSMLAWPAGWAGPYKSKGMNTDSAISTPDDTTIVFHLKAAFAGFDYLAMTPQSAPVPAAKDQGAKQKQHIISSGPYMFASYADGKSFTLKRNPNWDQASDPNRKALPDGYEFSLNVDPEDIDNRLISGDLDIATAGTGVSAASQSRVLGDPTLKARADNPTLGRLWYTSINPTVKPFDNIDCRKAVEYAMDKTSYQTAYGGEFAGGSLATTLLPPVIPGYKQFDLYPTKDGKGDLDKAKELLTSCGQPNGFSTNISYRNERPKEKATAEAFQQQLAKIGIKVTVKGFPKKDYFSTYAGNPPYVAKNGLGLVVNGWGADWNDGFGFLSQITDSRVIRDTGGSSNTSVRIPEVDKLLDQAQGELDTAKREADWSVIDQKVMEQAVIYPGVYAKSLLIRGKDLTNVFVNEQFGMYDYLSLGKP</sequence>
<protein>
    <submittedName>
        <fullName evidence="3">ABC transporter substrate-binding protein</fullName>
    </submittedName>
</protein>
<dbReference type="Pfam" id="PF00496">
    <property type="entry name" value="SBP_bac_5"/>
    <property type="match status" value="1"/>
</dbReference>
<dbReference type="InterPro" id="IPR030678">
    <property type="entry name" value="Peptide/Ni-bd"/>
</dbReference>
<keyword evidence="4" id="KW-1185">Reference proteome</keyword>
<proteinExistence type="predicted"/>
<feature type="domain" description="Solute-binding protein family 5" evidence="2">
    <location>
        <begin position="105"/>
        <end position="497"/>
    </location>
</feature>
<dbReference type="SUPFAM" id="SSF53850">
    <property type="entry name" value="Periplasmic binding protein-like II"/>
    <property type="match status" value="1"/>
</dbReference>
<feature type="chain" id="PRO_5045035993" evidence="1">
    <location>
        <begin position="25"/>
        <end position="585"/>
    </location>
</feature>
<dbReference type="Proteomes" id="UP001500542">
    <property type="component" value="Unassembled WGS sequence"/>
</dbReference>
<keyword evidence="1" id="KW-0732">Signal</keyword>
<dbReference type="EMBL" id="BAAAHK010000009">
    <property type="protein sequence ID" value="GAA0946434.1"/>
    <property type="molecule type" value="Genomic_DNA"/>
</dbReference>
<dbReference type="PIRSF" id="PIRSF002741">
    <property type="entry name" value="MppA"/>
    <property type="match status" value="1"/>
</dbReference>
<dbReference type="InterPro" id="IPR000914">
    <property type="entry name" value="SBP_5_dom"/>
</dbReference>
<name>A0ABN1QRU8_9ACTN</name>
<evidence type="ECO:0000259" key="2">
    <source>
        <dbReference type="Pfam" id="PF00496"/>
    </source>
</evidence>
<dbReference type="InterPro" id="IPR039424">
    <property type="entry name" value="SBP_5"/>
</dbReference>
<dbReference type="PANTHER" id="PTHR30290:SF83">
    <property type="entry name" value="ABC TRANSPORTER SUBSTRATE-BINDING PROTEIN"/>
    <property type="match status" value="1"/>
</dbReference>
<accession>A0ABN1QRU8</accession>
<dbReference type="RefSeq" id="WP_343972591.1">
    <property type="nucleotide sequence ID" value="NZ_BAAAHK010000009.1"/>
</dbReference>
<gene>
    <name evidence="3" type="ORF">GCM10009554_42270</name>
</gene>
<dbReference type="CDD" id="cd08506">
    <property type="entry name" value="PBP2_clavulanate_OppA2"/>
    <property type="match status" value="1"/>
</dbReference>
<dbReference type="PROSITE" id="PS51257">
    <property type="entry name" value="PROKAR_LIPOPROTEIN"/>
    <property type="match status" value="1"/>
</dbReference>
<evidence type="ECO:0000256" key="1">
    <source>
        <dbReference type="SAM" id="SignalP"/>
    </source>
</evidence>
<reference evidence="3 4" key="1">
    <citation type="journal article" date="2019" name="Int. J. Syst. Evol. Microbiol.">
        <title>The Global Catalogue of Microorganisms (GCM) 10K type strain sequencing project: providing services to taxonomists for standard genome sequencing and annotation.</title>
        <authorList>
            <consortium name="The Broad Institute Genomics Platform"/>
            <consortium name="The Broad Institute Genome Sequencing Center for Infectious Disease"/>
            <person name="Wu L."/>
            <person name="Ma J."/>
        </authorList>
    </citation>
    <scope>NUCLEOTIDE SEQUENCE [LARGE SCALE GENOMIC DNA]</scope>
    <source>
        <strain evidence="3 4">JCM 10977</strain>
    </source>
</reference>
<dbReference type="Gene3D" id="3.40.190.10">
    <property type="entry name" value="Periplasmic binding protein-like II"/>
    <property type="match status" value="1"/>
</dbReference>
<evidence type="ECO:0000313" key="3">
    <source>
        <dbReference type="EMBL" id="GAA0946434.1"/>
    </source>
</evidence>
<evidence type="ECO:0000313" key="4">
    <source>
        <dbReference type="Proteomes" id="UP001500542"/>
    </source>
</evidence>
<dbReference type="PANTHER" id="PTHR30290">
    <property type="entry name" value="PERIPLASMIC BINDING COMPONENT OF ABC TRANSPORTER"/>
    <property type="match status" value="1"/>
</dbReference>